<dbReference type="Gene3D" id="3.40.640.10">
    <property type="entry name" value="Type I PLP-dependent aspartate aminotransferase-like (Major domain)"/>
    <property type="match status" value="1"/>
</dbReference>
<reference evidence="5 6" key="1">
    <citation type="journal article" date="2011" name="Proc. Natl. Acad. Sci. U.S.A.">
        <title>Comparative genomics of xylose-fermenting fungi for enhanced biofuel production.</title>
        <authorList>
            <person name="Wohlbach D.J."/>
            <person name="Kuo A."/>
            <person name="Sato T.K."/>
            <person name="Potts K.M."/>
            <person name="Salamov A.A."/>
            <person name="LaButti K.M."/>
            <person name="Sun H."/>
            <person name="Clum A."/>
            <person name="Pangilinan J.L."/>
            <person name="Lindquist E.A."/>
            <person name="Lucas S."/>
            <person name="Lapidus A."/>
            <person name="Jin M."/>
            <person name="Gunawan C."/>
            <person name="Balan V."/>
            <person name="Dale B.E."/>
            <person name="Jeffries T.W."/>
            <person name="Zinkel R."/>
            <person name="Barry K.W."/>
            <person name="Grigoriev I.V."/>
            <person name="Gasch A.P."/>
        </authorList>
    </citation>
    <scope>NUCLEOTIDE SEQUENCE [LARGE SCALE GENOMIC DNA]</scope>
    <source>
        <strain evidence="6">ATCC 10573 / BCRC 21748 / CBS 615 / JCM 9827 / NBRC 10315 / NRRL Y-1498 / VKM Y-70</strain>
    </source>
</reference>
<dbReference type="PANTHER" id="PTHR43094:SF1">
    <property type="entry name" value="AMINOTRANSFERASE CLASS-III"/>
    <property type="match status" value="1"/>
</dbReference>
<dbReference type="HOGENOM" id="CLU_016922_4_0_1"/>
<dbReference type="Pfam" id="PF00202">
    <property type="entry name" value="Aminotran_3"/>
    <property type="match status" value="1"/>
</dbReference>
<dbReference type="Gene3D" id="3.90.1150.10">
    <property type="entry name" value="Aspartate Aminotransferase, domain 1"/>
    <property type="match status" value="1"/>
</dbReference>
<feature type="region of interest" description="Disordered" evidence="4">
    <location>
        <begin position="1"/>
        <end position="20"/>
    </location>
</feature>
<organism evidence="6">
    <name type="scientific">Candida tenuis (strain ATCC 10573 / BCRC 21748 / CBS 615 / JCM 9827 / NBRC 10315 / NRRL Y-1498 / VKM Y-70)</name>
    <name type="common">Yeast</name>
    <name type="synonym">Yamadazyma tenuis</name>
    <dbReference type="NCBI Taxonomy" id="590646"/>
    <lineage>
        <taxon>Eukaryota</taxon>
        <taxon>Fungi</taxon>
        <taxon>Dikarya</taxon>
        <taxon>Ascomycota</taxon>
        <taxon>Saccharomycotina</taxon>
        <taxon>Pichiomycetes</taxon>
        <taxon>Debaryomycetaceae</taxon>
        <taxon>Yamadazyma</taxon>
    </lineage>
</organism>
<dbReference type="GO" id="GO:0005829">
    <property type="term" value="C:cytosol"/>
    <property type="evidence" value="ECO:0007669"/>
    <property type="project" value="TreeGrafter"/>
</dbReference>
<protein>
    <submittedName>
        <fullName evidence="5">Aminotransferase</fullName>
    </submittedName>
</protein>
<dbReference type="GO" id="GO:0030170">
    <property type="term" value="F:pyridoxal phosphate binding"/>
    <property type="evidence" value="ECO:0007669"/>
    <property type="project" value="InterPro"/>
</dbReference>
<sequence length="486" mass="53717">MATTSSTPQTSVSPSPSFAEKSTAPVSYVFQAKVDTRLPEVVGGKGSRFTVKDPATHETREILDGMTGAAVGALGWGDEDVVDFITKAAKNTTYQFPAVIGNRPAEELAEYYIKRSPPGTFAAATWTTSGSESNELALKTIRQYWLERGKPQKIKNLSRYTSYHGYSLGCLSLGNNNRAFPFKDILHPDTQFVKLPEFYPYHYQKEGETLEEYSERLLKQYEDIILKEDPETIASMTVETISGTSIGTPVPTKTYMYGLRKLCTKYDILFHLDEVMCGTGRINSGGLNCWENFLPLNEGPDLQTVGKTLGSGYVTIAGLLVSSKIRDEYVKGSNVIVGSSTYASNAFNCYVALEIQKKIEELNLTKNMFEQGNYLGAQLKEKLASSKIAGEVRGLGGFWTVEIVKNKATREPFARSLSIYNMTKNACFENGLSVVGSNDCIRDVGGDFIMFAPHFTLTKEEADEMVKITVESIKQVEEQLETSGHL</sequence>
<evidence type="ECO:0000256" key="3">
    <source>
        <dbReference type="RuleBase" id="RU003560"/>
    </source>
</evidence>
<evidence type="ECO:0000256" key="1">
    <source>
        <dbReference type="ARBA" id="ARBA00008954"/>
    </source>
</evidence>
<dbReference type="InterPro" id="IPR005814">
    <property type="entry name" value="Aminotrans_3"/>
</dbReference>
<evidence type="ECO:0000313" key="6">
    <source>
        <dbReference type="Proteomes" id="UP000000707"/>
    </source>
</evidence>
<dbReference type="OrthoDB" id="10261433at2759"/>
<evidence type="ECO:0000256" key="2">
    <source>
        <dbReference type="ARBA" id="ARBA00022898"/>
    </source>
</evidence>
<proteinExistence type="inferred from homology"/>
<keyword evidence="5" id="KW-0808">Transferase</keyword>
<dbReference type="STRING" id="590646.G3AZF4"/>
<name>G3AZF4_CANTC</name>
<dbReference type="eggNOG" id="KOG1404">
    <property type="taxonomic scope" value="Eukaryota"/>
</dbReference>
<dbReference type="InterPro" id="IPR015422">
    <property type="entry name" value="PyrdxlP-dep_Trfase_small"/>
</dbReference>
<evidence type="ECO:0000313" key="5">
    <source>
        <dbReference type="EMBL" id="EGV66081.1"/>
    </source>
</evidence>
<dbReference type="InterPro" id="IPR015421">
    <property type="entry name" value="PyrdxlP-dep_Trfase_major"/>
</dbReference>
<dbReference type="KEGG" id="cten:18246747"/>
<dbReference type="Proteomes" id="UP000000707">
    <property type="component" value="Unassembled WGS sequence"/>
</dbReference>
<gene>
    <name evidence="5" type="ORF">CANTEDRAFT_112943</name>
</gene>
<dbReference type="RefSeq" id="XP_006684655.1">
    <property type="nucleotide sequence ID" value="XM_006684592.1"/>
</dbReference>
<dbReference type="GeneID" id="18246747"/>
<evidence type="ECO:0000256" key="4">
    <source>
        <dbReference type="SAM" id="MobiDB-lite"/>
    </source>
</evidence>
<keyword evidence="5" id="KW-0032">Aminotransferase</keyword>
<dbReference type="AlphaFoldDB" id="G3AZF4"/>
<comment type="similarity">
    <text evidence="1 3">Belongs to the class-III pyridoxal-phosphate-dependent aminotransferase family.</text>
</comment>
<dbReference type="SUPFAM" id="SSF53383">
    <property type="entry name" value="PLP-dependent transferases"/>
    <property type="match status" value="1"/>
</dbReference>
<dbReference type="InterPro" id="IPR015424">
    <property type="entry name" value="PyrdxlP-dep_Trfase"/>
</dbReference>
<keyword evidence="6" id="KW-1185">Reference proteome</keyword>
<accession>G3AZF4</accession>
<dbReference type="GO" id="GO:0008483">
    <property type="term" value="F:transaminase activity"/>
    <property type="evidence" value="ECO:0007669"/>
    <property type="project" value="UniProtKB-KW"/>
</dbReference>
<feature type="compositionally biased region" description="Low complexity" evidence="4">
    <location>
        <begin position="1"/>
        <end position="17"/>
    </location>
</feature>
<dbReference type="EMBL" id="GL996512">
    <property type="protein sequence ID" value="EGV66081.1"/>
    <property type="molecule type" value="Genomic_DNA"/>
</dbReference>
<dbReference type="PANTHER" id="PTHR43094">
    <property type="entry name" value="AMINOTRANSFERASE"/>
    <property type="match status" value="1"/>
</dbReference>
<keyword evidence="2 3" id="KW-0663">Pyridoxal phosphate</keyword>